<dbReference type="HAMAP" id="MF_00022">
    <property type="entry name" value="Glu_tRNA_synth_type1"/>
    <property type="match status" value="1"/>
</dbReference>
<dbReference type="InterPro" id="IPR001412">
    <property type="entry name" value="aa-tRNA-synth_I_CS"/>
</dbReference>
<name>A0A418W988_9PROT</name>
<dbReference type="GO" id="GO:0005524">
    <property type="term" value="F:ATP binding"/>
    <property type="evidence" value="ECO:0007669"/>
    <property type="project" value="UniProtKB-UniRule"/>
</dbReference>
<dbReference type="Pfam" id="PF00749">
    <property type="entry name" value="tRNA-synt_1c"/>
    <property type="match status" value="1"/>
</dbReference>
<evidence type="ECO:0000256" key="7">
    <source>
        <dbReference type="ARBA" id="ARBA00023146"/>
    </source>
</evidence>
<evidence type="ECO:0000313" key="12">
    <source>
        <dbReference type="Proteomes" id="UP000284605"/>
    </source>
</evidence>
<evidence type="ECO:0000256" key="4">
    <source>
        <dbReference type="ARBA" id="ARBA00022741"/>
    </source>
</evidence>
<comment type="caution">
    <text evidence="11">The sequence shown here is derived from an EMBL/GenBank/DDBJ whole genome shotgun (WGS) entry which is preliminary data.</text>
</comment>
<dbReference type="InterPro" id="IPR020058">
    <property type="entry name" value="Glu/Gln-tRNA-synth_Ib_cat-dom"/>
</dbReference>
<keyword evidence="6 8" id="KW-0648">Protein biosynthesis</keyword>
<dbReference type="EMBL" id="QYUK01000011">
    <property type="protein sequence ID" value="RJF86601.1"/>
    <property type="molecule type" value="Genomic_DNA"/>
</dbReference>
<comment type="subcellular location">
    <subcellularLocation>
        <location evidence="8">Cytoplasm</location>
    </subcellularLocation>
</comment>
<evidence type="ECO:0000256" key="6">
    <source>
        <dbReference type="ARBA" id="ARBA00022917"/>
    </source>
</evidence>
<keyword evidence="2 8" id="KW-0963">Cytoplasm</keyword>
<evidence type="ECO:0000259" key="10">
    <source>
        <dbReference type="Pfam" id="PF19269"/>
    </source>
</evidence>
<keyword evidence="3 8" id="KW-0436">Ligase</keyword>
<keyword evidence="12" id="KW-1185">Reference proteome</keyword>
<feature type="domain" description="Aminoacyl-tRNA synthetase class I anticodon-binding" evidence="10">
    <location>
        <begin position="369"/>
        <end position="443"/>
    </location>
</feature>
<evidence type="ECO:0000313" key="11">
    <source>
        <dbReference type="EMBL" id="RJF86601.1"/>
    </source>
</evidence>
<sequence length="445" mass="48238">MTIHVRFAPSPTGRLHVGNARIALVNWLFARAQGGQFMFRLDDTDTERSTAEFAAGIEEDLRWLGLAWDSFARESDRMARYARAVEDLKAAGRLYPAWETAEELDLKRKLQIAQHRPPVYDRAALNLGAADHERLTAERGPPHWRFKLDGRRVTWSDLVKGETVVDTASLSDPVLIRADGRPLYTLTSVVDDIDFAISHVIRGEDHVTNTGVQIELFEALGGAVPGFGHLSLLVDASGAGLSKRTGSLSLGSLREQGIEPLAVNGLLARLGTADPVEPVATLESLIDGFDIGRFGKAPARFDPAELAALSARTLHLLSFEAVRDRLPEGASEAFWHAVRGNLATLAEAAVWWQVVTGPLAVPAIDDAAAVLAAAAQMLPPGPHDETVWSTWTKSIGAATGVKGKALFLPLRLALTGQDHGPEMRVLLPLIGENELRRRLNTALGK</sequence>
<dbReference type="PROSITE" id="PS00178">
    <property type="entry name" value="AA_TRNA_LIGASE_I"/>
    <property type="match status" value="1"/>
</dbReference>
<reference evidence="11 12" key="1">
    <citation type="submission" date="2018-09" db="EMBL/GenBank/DDBJ databases">
        <authorList>
            <person name="Zhu H."/>
        </authorList>
    </citation>
    <scope>NUCLEOTIDE SEQUENCE [LARGE SCALE GENOMIC DNA]</scope>
    <source>
        <strain evidence="11 12">K1W22B-8</strain>
    </source>
</reference>
<dbReference type="GO" id="GO:0005737">
    <property type="term" value="C:cytoplasm"/>
    <property type="evidence" value="ECO:0007669"/>
    <property type="project" value="UniProtKB-SubCell"/>
</dbReference>
<dbReference type="PANTHER" id="PTHR43311:SF2">
    <property type="entry name" value="GLUTAMATE--TRNA LIGASE, MITOCHONDRIAL-RELATED"/>
    <property type="match status" value="1"/>
</dbReference>
<keyword evidence="7 8" id="KW-0030">Aminoacyl-tRNA synthetase</keyword>
<feature type="short sequence motif" description="'HIGH' region" evidence="8">
    <location>
        <begin position="9"/>
        <end position="19"/>
    </location>
</feature>
<dbReference type="GO" id="GO:0000049">
    <property type="term" value="F:tRNA binding"/>
    <property type="evidence" value="ECO:0007669"/>
    <property type="project" value="InterPro"/>
</dbReference>
<dbReference type="SUPFAM" id="SSF52374">
    <property type="entry name" value="Nucleotidylyl transferase"/>
    <property type="match status" value="1"/>
</dbReference>
<dbReference type="Proteomes" id="UP000284605">
    <property type="component" value="Unassembled WGS sequence"/>
</dbReference>
<feature type="binding site" evidence="8">
    <location>
        <position position="243"/>
    </location>
    <ligand>
        <name>ATP</name>
        <dbReference type="ChEBI" id="CHEBI:30616"/>
    </ligand>
</feature>
<evidence type="ECO:0000256" key="1">
    <source>
        <dbReference type="ARBA" id="ARBA00007894"/>
    </source>
</evidence>
<comment type="subunit">
    <text evidence="8">Monomer.</text>
</comment>
<dbReference type="InterPro" id="IPR045462">
    <property type="entry name" value="aa-tRNA-synth_I_cd-bd"/>
</dbReference>
<dbReference type="Gene3D" id="3.40.50.620">
    <property type="entry name" value="HUPs"/>
    <property type="match status" value="1"/>
</dbReference>
<comment type="caution">
    <text evidence="8">Lacks conserved residue(s) required for the propagation of feature annotation.</text>
</comment>
<accession>A0A418W988</accession>
<feature type="short sequence motif" description="'KMSKS' region" evidence="8">
    <location>
        <begin position="240"/>
        <end position="244"/>
    </location>
</feature>
<evidence type="ECO:0000259" key="9">
    <source>
        <dbReference type="Pfam" id="PF00749"/>
    </source>
</evidence>
<dbReference type="EC" id="6.1.1.17" evidence="8"/>
<dbReference type="InterPro" id="IPR008925">
    <property type="entry name" value="aa_tRNA-synth_I_cd-bd_sf"/>
</dbReference>
<dbReference type="InterPro" id="IPR049940">
    <property type="entry name" value="GluQ/Sye"/>
</dbReference>
<proteinExistence type="inferred from homology"/>
<organism evidence="11 12">
    <name type="scientific">Oleomonas cavernae</name>
    <dbReference type="NCBI Taxonomy" id="2320859"/>
    <lineage>
        <taxon>Bacteria</taxon>
        <taxon>Pseudomonadati</taxon>
        <taxon>Pseudomonadota</taxon>
        <taxon>Alphaproteobacteria</taxon>
        <taxon>Acetobacterales</taxon>
        <taxon>Acetobacteraceae</taxon>
        <taxon>Oleomonas</taxon>
    </lineage>
</organism>
<dbReference type="PANTHER" id="PTHR43311">
    <property type="entry name" value="GLUTAMATE--TRNA LIGASE"/>
    <property type="match status" value="1"/>
</dbReference>
<keyword evidence="4 8" id="KW-0547">Nucleotide-binding</keyword>
<comment type="catalytic activity">
    <reaction evidence="8">
        <text>tRNA(Glu) + L-glutamate + ATP = L-glutamyl-tRNA(Glu) + AMP + diphosphate</text>
        <dbReference type="Rhea" id="RHEA:23540"/>
        <dbReference type="Rhea" id="RHEA-COMP:9663"/>
        <dbReference type="Rhea" id="RHEA-COMP:9680"/>
        <dbReference type="ChEBI" id="CHEBI:29985"/>
        <dbReference type="ChEBI" id="CHEBI:30616"/>
        <dbReference type="ChEBI" id="CHEBI:33019"/>
        <dbReference type="ChEBI" id="CHEBI:78442"/>
        <dbReference type="ChEBI" id="CHEBI:78520"/>
        <dbReference type="ChEBI" id="CHEBI:456215"/>
        <dbReference type="EC" id="6.1.1.17"/>
    </reaction>
</comment>
<keyword evidence="5 8" id="KW-0067">ATP-binding</keyword>
<dbReference type="InterPro" id="IPR000924">
    <property type="entry name" value="Glu/Gln-tRNA-synth"/>
</dbReference>
<dbReference type="InterPro" id="IPR020751">
    <property type="entry name" value="aa-tRNA-synth_I_codon-bd_sub2"/>
</dbReference>
<dbReference type="SUPFAM" id="SSF48163">
    <property type="entry name" value="An anticodon-binding domain of class I aminoacyl-tRNA synthetases"/>
    <property type="match status" value="1"/>
</dbReference>
<feature type="domain" description="Glutamyl/glutaminyl-tRNA synthetase class Ib catalytic" evidence="9">
    <location>
        <begin position="3"/>
        <end position="305"/>
    </location>
</feature>
<dbReference type="Gene3D" id="1.10.10.350">
    <property type="match status" value="1"/>
</dbReference>
<dbReference type="OrthoDB" id="9807503at2"/>
<evidence type="ECO:0000256" key="2">
    <source>
        <dbReference type="ARBA" id="ARBA00022490"/>
    </source>
</evidence>
<dbReference type="InterPro" id="IPR004527">
    <property type="entry name" value="Glu-tRNA-ligase_bac/mito"/>
</dbReference>
<dbReference type="PRINTS" id="PR00987">
    <property type="entry name" value="TRNASYNTHGLU"/>
</dbReference>
<evidence type="ECO:0000256" key="8">
    <source>
        <dbReference type="HAMAP-Rule" id="MF_00022"/>
    </source>
</evidence>
<dbReference type="RefSeq" id="WP_119777247.1">
    <property type="nucleotide sequence ID" value="NZ_QYUK01000011.1"/>
</dbReference>
<dbReference type="NCBIfam" id="TIGR00464">
    <property type="entry name" value="gltX_bact"/>
    <property type="match status" value="1"/>
</dbReference>
<dbReference type="Pfam" id="PF19269">
    <property type="entry name" value="Anticodon_2"/>
    <property type="match status" value="1"/>
</dbReference>
<dbReference type="GO" id="GO:0004818">
    <property type="term" value="F:glutamate-tRNA ligase activity"/>
    <property type="evidence" value="ECO:0007669"/>
    <property type="project" value="UniProtKB-UniRule"/>
</dbReference>
<comment type="similarity">
    <text evidence="1 8">Belongs to the class-I aminoacyl-tRNA synthetase family. Glutamate--tRNA ligase type 1 subfamily.</text>
</comment>
<gene>
    <name evidence="8" type="primary">gltX</name>
    <name evidence="11" type="ORF">D3874_05845</name>
</gene>
<evidence type="ECO:0000256" key="5">
    <source>
        <dbReference type="ARBA" id="ARBA00022840"/>
    </source>
</evidence>
<evidence type="ECO:0000256" key="3">
    <source>
        <dbReference type="ARBA" id="ARBA00022598"/>
    </source>
</evidence>
<dbReference type="InterPro" id="IPR014729">
    <property type="entry name" value="Rossmann-like_a/b/a_fold"/>
</dbReference>
<protein>
    <recommendedName>
        <fullName evidence="8">Glutamate--tRNA ligase</fullName>
        <ecNumber evidence="8">6.1.1.17</ecNumber>
    </recommendedName>
    <alternativeName>
        <fullName evidence="8">Glutamyl-tRNA synthetase</fullName>
        <shortName evidence="8">GluRS</shortName>
    </alternativeName>
</protein>
<dbReference type="GO" id="GO:0006424">
    <property type="term" value="P:glutamyl-tRNA aminoacylation"/>
    <property type="evidence" value="ECO:0007669"/>
    <property type="project" value="UniProtKB-UniRule"/>
</dbReference>
<dbReference type="AlphaFoldDB" id="A0A418W988"/>
<comment type="function">
    <text evidence="8">Catalyzes the attachment of glutamate to tRNA(Glu) in a two-step reaction: glutamate is first activated by ATP to form Glu-AMP and then transferred to the acceptor end of tRNA(Glu).</text>
</comment>